<name>A0ABT1N3X7_9GAMM</name>
<reference evidence="2 3" key="1">
    <citation type="submission" date="2022-07" db="EMBL/GenBank/DDBJ databases">
        <title>Photobacterium pectinilyticum sp. nov., a marine bacterium isolated from surface seawater of Qingdao offshore.</title>
        <authorList>
            <person name="Wang X."/>
        </authorList>
    </citation>
    <scope>NUCLEOTIDE SEQUENCE [LARGE SCALE GENOMIC DNA]</scope>
    <source>
        <strain evidence="2 3">ZSDE20</strain>
    </source>
</reference>
<evidence type="ECO:0000313" key="3">
    <source>
        <dbReference type="Proteomes" id="UP001524460"/>
    </source>
</evidence>
<feature type="chain" id="PRO_5045724471" description="VWA domain-containing protein" evidence="1">
    <location>
        <begin position="21"/>
        <end position="391"/>
    </location>
</feature>
<keyword evidence="1" id="KW-0732">Signal</keyword>
<dbReference type="EMBL" id="JANEYT010000013">
    <property type="protein sequence ID" value="MCQ1057954.1"/>
    <property type="molecule type" value="Genomic_DNA"/>
</dbReference>
<comment type="caution">
    <text evidence="2">The sequence shown here is derived from an EMBL/GenBank/DDBJ whole genome shotgun (WGS) entry which is preliminary data.</text>
</comment>
<sequence length="391" mass="42972">MKMKTIAASMALALTSPVFASNMINTGGFDVTKYCLEDGSPRQTYLVIDSSVIAKQDRNWANDILQTLPPSYLPSEEVGVYYISERGNVSHVFTSCYPNEDALPEGGLLTARPDRVVRDDLPRFTRLVQTGLAEAMKASTHDVPPTFADNVPNKDLARSLFQVSNDIRLNGTPIRLVVYSDGVQNSTDTPLSSLTDTDSAQKAAVELARKHHANFNNATVYFHGINSTGVSNAHMEDFWESYLQASAGHLKSYAAGLPGMNRPEYNMPSISESFSGTLTSQGIETLFSLRVERPKGQSRGEINQAFASLNGHGMLLKGTFDSNGKDIEYKLEIVQHHPDIHFEAGDSLVIKDNGKVASGFIGDLNPSTMLDETNSRFQFDVELTKDSFIRF</sequence>
<feature type="signal peptide" evidence="1">
    <location>
        <begin position="1"/>
        <end position="20"/>
    </location>
</feature>
<gene>
    <name evidence="2" type="ORF">NHN17_07785</name>
</gene>
<protein>
    <recommendedName>
        <fullName evidence="4">VWA domain-containing protein</fullName>
    </recommendedName>
</protein>
<evidence type="ECO:0000256" key="1">
    <source>
        <dbReference type="SAM" id="SignalP"/>
    </source>
</evidence>
<evidence type="ECO:0000313" key="2">
    <source>
        <dbReference type="EMBL" id="MCQ1057954.1"/>
    </source>
</evidence>
<dbReference type="Proteomes" id="UP001524460">
    <property type="component" value="Unassembled WGS sequence"/>
</dbReference>
<proteinExistence type="predicted"/>
<evidence type="ECO:0008006" key="4">
    <source>
        <dbReference type="Google" id="ProtNLM"/>
    </source>
</evidence>
<dbReference type="RefSeq" id="WP_255041677.1">
    <property type="nucleotide sequence ID" value="NZ_JANEYT010000013.1"/>
</dbReference>
<organism evidence="2 3">
    <name type="scientific">Photobacterium pectinilyticum</name>
    <dbReference type="NCBI Taxonomy" id="2906793"/>
    <lineage>
        <taxon>Bacteria</taxon>
        <taxon>Pseudomonadati</taxon>
        <taxon>Pseudomonadota</taxon>
        <taxon>Gammaproteobacteria</taxon>
        <taxon>Vibrionales</taxon>
        <taxon>Vibrionaceae</taxon>
        <taxon>Photobacterium</taxon>
    </lineage>
</organism>
<keyword evidence="3" id="KW-1185">Reference proteome</keyword>
<accession>A0ABT1N3X7</accession>